<evidence type="ECO:0000256" key="3">
    <source>
        <dbReference type="SAM" id="SignalP"/>
    </source>
</evidence>
<feature type="chain" id="PRO_5033994424" evidence="3">
    <location>
        <begin position="21"/>
        <end position="553"/>
    </location>
</feature>
<dbReference type="Pfam" id="PF11999">
    <property type="entry name" value="Ice_binding"/>
    <property type="match status" value="1"/>
</dbReference>
<dbReference type="EMBL" id="JAAMPI010001462">
    <property type="protein sequence ID" value="KAF4625104.1"/>
    <property type="molecule type" value="Genomic_DNA"/>
</dbReference>
<proteinExistence type="inferred from homology"/>
<keyword evidence="2 3" id="KW-0732">Signal</keyword>
<keyword evidence="5" id="KW-1185">Reference proteome</keyword>
<dbReference type="Proteomes" id="UP000566819">
    <property type="component" value="Unassembled WGS sequence"/>
</dbReference>
<evidence type="ECO:0000313" key="4">
    <source>
        <dbReference type="EMBL" id="KAF4625104.1"/>
    </source>
</evidence>
<protein>
    <submittedName>
        <fullName evidence="4">Uncharacterized protein</fullName>
    </submittedName>
</protein>
<dbReference type="AlphaFoldDB" id="A0A8H4RAC4"/>
<accession>A0A8H4RAC4</accession>
<evidence type="ECO:0000256" key="1">
    <source>
        <dbReference type="ARBA" id="ARBA00005445"/>
    </source>
</evidence>
<dbReference type="InterPro" id="IPR021884">
    <property type="entry name" value="Ice-bd_prot"/>
</dbReference>
<reference evidence="4 5" key="1">
    <citation type="submission" date="2020-03" db="EMBL/GenBank/DDBJ databases">
        <title>Draft Genome Sequence of Cudoniella acicularis.</title>
        <authorList>
            <person name="Buettner E."/>
            <person name="Kellner H."/>
        </authorList>
    </citation>
    <scope>NUCLEOTIDE SEQUENCE [LARGE SCALE GENOMIC DNA]</scope>
    <source>
        <strain evidence="4 5">DSM 108380</strain>
    </source>
</reference>
<name>A0A8H4RAC4_9HELO</name>
<evidence type="ECO:0000313" key="5">
    <source>
        <dbReference type="Proteomes" id="UP000566819"/>
    </source>
</evidence>
<feature type="signal peptide" evidence="3">
    <location>
        <begin position="1"/>
        <end position="20"/>
    </location>
</feature>
<gene>
    <name evidence="4" type="ORF">G7Y89_g13065</name>
</gene>
<comment type="caution">
    <text evidence="4">The sequence shown here is derived from an EMBL/GenBank/DDBJ whole genome shotgun (WGS) entry which is preliminary data.</text>
</comment>
<dbReference type="OrthoDB" id="10264374at2759"/>
<organism evidence="4 5">
    <name type="scientific">Cudoniella acicularis</name>
    <dbReference type="NCBI Taxonomy" id="354080"/>
    <lineage>
        <taxon>Eukaryota</taxon>
        <taxon>Fungi</taxon>
        <taxon>Dikarya</taxon>
        <taxon>Ascomycota</taxon>
        <taxon>Pezizomycotina</taxon>
        <taxon>Leotiomycetes</taxon>
        <taxon>Helotiales</taxon>
        <taxon>Tricladiaceae</taxon>
        <taxon>Cudoniella</taxon>
    </lineage>
</organism>
<comment type="similarity">
    <text evidence="1">Belongs to the ice-binding protein family.</text>
</comment>
<sequence>MRGFHSLILAVSSSFGFAQATISLGAASTYGALSYATITNTGPTEITGDIGTTGTSITGFPPGIYTGSKYIASQATTSFQAAQAAYEAVATLPGAITLVGNLGGRALGPGTYKFPSSAILIGDLTLVGTGSCSDAWYFQIGSTLTTSTGSAVVMAESSYTASSSSQPTTTSLSLSISSTANSSTAFFVTFDKFYNNFVFLDKFHNPLYFIPVSSFHEFNDKFYSTLYYIFITFFDKFYNNFVLFDNFYNTFHYISITLLYELHDKVYRIPFISFLNKHSHHQLFIDCVFYTNINHLDRLHDIHLHSDEMPRNSDKLPTPPLPSGLTVSTVYTTKVYTITKCPATVTNCPVGSVTTDIISLYTTICPITPTTPTPQPQPQLPSGFTVSTVYTTKIYTVTKCAATATHCPIGAVTTEIISLYTTLLPVAPSTVLTSQPNGVPARPASTLLSVAAVLPTQGTPAAGKAASVSVPSPAVVSTATVIPVGASAIGGTWGNGSSISTPTPKGSAGATGTVGAAKASATFTGPTTNNGVRSWGIGWSFVLVVLMVTLMML</sequence>
<evidence type="ECO:0000256" key="2">
    <source>
        <dbReference type="ARBA" id="ARBA00022729"/>
    </source>
</evidence>